<protein>
    <submittedName>
        <fullName evidence="2">Uncharacterized protein</fullName>
    </submittedName>
</protein>
<dbReference type="EMBL" id="AP004772">
    <property type="protein sequence ID" value="BAD25382.1"/>
    <property type="molecule type" value="Genomic_DNA"/>
</dbReference>
<reference evidence="3" key="2">
    <citation type="journal article" date="2008" name="Nucleic Acids Res.">
        <title>The rice annotation project database (RAP-DB): 2008 update.</title>
        <authorList>
            <consortium name="The rice annotation project (RAP)"/>
        </authorList>
    </citation>
    <scope>GENOME REANNOTATION</scope>
    <source>
        <strain evidence="3">cv. Nipponbare</strain>
    </source>
</reference>
<gene>
    <name evidence="2" type="primary">P0415B12.18</name>
</gene>
<name>Q6H7B7_ORYSJ</name>
<evidence type="ECO:0000313" key="2">
    <source>
        <dbReference type="EMBL" id="BAD25382.1"/>
    </source>
</evidence>
<organism evidence="2 3">
    <name type="scientific">Oryza sativa subsp. japonica</name>
    <name type="common">Rice</name>
    <dbReference type="NCBI Taxonomy" id="39947"/>
    <lineage>
        <taxon>Eukaryota</taxon>
        <taxon>Viridiplantae</taxon>
        <taxon>Streptophyta</taxon>
        <taxon>Embryophyta</taxon>
        <taxon>Tracheophyta</taxon>
        <taxon>Spermatophyta</taxon>
        <taxon>Magnoliopsida</taxon>
        <taxon>Liliopsida</taxon>
        <taxon>Poales</taxon>
        <taxon>Poaceae</taxon>
        <taxon>BOP clade</taxon>
        <taxon>Oryzoideae</taxon>
        <taxon>Oryzeae</taxon>
        <taxon>Oryzinae</taxon>
        <taxon>Oryza</taxon>
        <taxon>Oryza sativa</taxon>
    </lineage>
</organism>
<sequence>MNEVEKGLPGGASEDYGKILTASALSLPPLLAPPSPATAIESGNTEGRGGATEGERGEAERGVAFGGEACGHVEEEERPVWHC</sequence>
<feature type="region of interest" description="Disordered" evidence="1">
    <location>
        <begin position="28"/>
        <end position="63"/>
    </location>
</feature>
<proteinExistence type="predicted"/>
<evidence type="ECO:0000256" key="1">
    <source>
        <dbReference type="SAM" id="MobiDB-lite"/>
    </source>
</evidence>
<reference evidence="3" key="1">
    <citation type="journal article" date="2005" name="Nature">
        <title>The map-based sequence of the rice genome.</title>
        <authorList>
            <consortium name="International rice genome sequencing project (IRGSP)"/>
            <person name="Matsumoto T."/>
            <person name="Wu J."/>
            <person name="Kanamori H."/>
            <person name="Katayose Y."/>
            <person name="Fujisawa M."/>
            <person name="Namiki N."/>
            <person name="Mizuno H."/>
            <person name="Yamamoto K."/>
            <person name="Antonio B.A."/>
            <person name="Baba T."/>
            <person name="Sakata K."/>
            <person name="Nagamura Y."/>
            <person name="Aoki H."/>
            <person name="Arikawa K."/>
            <person name="Arita K."/>
            <person name="Bito T."/>
            <person name="Chiden Y."/>
            <person name="Fujitsuka N."/>
            <person name="Fukunaka R."/>
            <person name="Hamada M."/>
            <person name="Harada C."/>
            <person name="Hayashi A."/>
            <person name="Hijishita S."/>
            <person name="Honda M."/>
            <person name="Hosokawa S."/>
            <person name="Ichikawa Y."/>
            <person name="Idonuma A."/>
            <person name="Iijima M."/>
            <person name="Ikeda M."/>
            <person name="Ikeno M."/>
            <person name="Ito K."/>
            <person name="Ito S."/>
            <person name="Ito T."/>
            <person name="Ito Y."/>
            <person name="Ito Y."/>
            <person name="Iwabuchi A."/>
            <person name="Kamiya K."/>
            <person name="Karasawa W."/>
            <person name="Kurita K."/>
            <person name="Katagiri S."/>
            <person name="Kikuta A."/>
            <person name="Kobayashi H."/>
            <person name="Kobayashi N."/>
            <person name="Machita K."/>
            <person name="Maehara T."/>
            <person name="Masukawa M."/>
            <person name="Mizubayashi T."/>
            <person name="Mukai Y."/>
            <person name="Nagasaki H."/>
            <person name="Nagata Y."/>
            <person name="Naito S."/>
            <person name="Nakashima M."/>
            <person name="Nakama Y."/>
            <person name="Nakamichi Y."/>
            <person name="Nakamura M."/>
            <person name="Meguro A."/>
            <person name="Negishi M."/>
            <person name="Ohta I."/>
            <person name="Ohta T."/>
            <person name="Okamoto M."/>
            <person name="Ono N."/>
            <person name="Saji S."/>
            <person name="Sakaguchi M."/>
            <person name="Sakai K."/>
            <person name="Shibata M."/>
            <person name="Shimokawa T."/>
            <person name="Song J."/>
            <person name="Takazaki Y."/>
            <person name="Terasawa K."/>
            <person name="Tsugane M."/>
            <person name="Tsuji K."/>
            <person name="Ueda S."/>
            <person name="Waki K."/>
            <person name="Yamagata H."/>
            <person name="Yamamoto M."/>
            <person name="Yamamoto S."/>
            <person name="Yamane H."/>
            <person name="Yoshiki S."/>
            <person name="Yoshihara R."/>
            <person name="Yukawa K."/>
            <person name="Zhong H."/>
            <person name="Yano M."/>
            <person name="Yuan Q."/>
            <person name="Ouyang S."/>
            <person name="Liu J."/>
            <person name="Jones K.M."/>
            <person name="Gansberger K."/>
            <person name="Moffat K."/>
            <person name="Hill J."/>
            <person name="Bera J."/>
            <person name="Fadrosh D."/>
            <person name="Jin S."/>
            <person name="Johri S."/>
            <person name="Kim M."/>
            <person name="Overton L."/>
            <person name="Reardon M."/>
            <person name="Tsitrin T."/>
            <person name="Vuong H."/>
            <person name="Weaver B."/>
            <person name="Ciecko A."/>
            <person name="Tallon L."/>
            <person name="Jackson J."/>
            <person name="Pai G."/>
            <person name="Aken S.V."/>
            <person name="Utterback T."/>
            <person name="Reidmuller S."/>
            <person name="Feldblyum T."/>
            <person name="Hsiao J."/>
            <person name="Zismann V."/>
            <person name="Iobst S."/>
            <person name="de Vazeille A.R."/>
            <person name="Buell C.R."/>
            <person name="Ying K."/>
            <person name="Li Y."/>
            <person name="Lu T."/>
            <person name="Huang Y."/>
            <person name="Zhao Q."/>
            <person name="Feng Q."/>
            <person name="Zhang L."/>
            <person name="Zhu J."/>
            <person name="Weng Q."/>
            <person name="Mu J."/>
            <person name="Lu Y."/>
            <person name="Fan D."/>
            <person name="Liu Y."/>
            <person name="Guan J."/>
            <person name="Zhang Y."/>
            <person name="Yu S."/>
            <person name="Liu X."/>
            <person name="Zhang Y."/>
            <person name="Hong G."/>
            <person name="Han B."/>
            <person name="Choisne N."/>
            <person name="Demange N."/>
            <person name="Orjeda G."/>
            <person name="Samain S."/>
            <person name="Cattolico L."/>
            <person name="Pelletier E."/>
            <person name="Couloux A."/>
            <person name="Segurens B."/>
            <person name="Wincker P."/>
            <person name="D'Hont A."/>
            <person name="Scarpelli C."/>
            <person name="Weissenbach J."/>
            <person name="Salanoubat M."/>
            <person name="Quetier F."/>
            <person name="Yu Y."/>
            <person name="Kim H.R."/>
            <person name="Rambo T."/>
            <person name="Currie J."/>
            <person name="Collura K."/>
            <person name="Luo M."/>
            <person name="Yang T."/>
            <person name="Ammiraju J.S.S."/>
            <person name="Engler F."/>
            <person name="Soderlund C."/>
            <person name="Wing R.A."/>
            <person name="Palmer L.E."/>
            <person name="de la Bastide M."/>
            <person name="Spiegel L."/>
            <person name="Nascimento L."/>
            <person name="Zutavern T."/>
            <person name="O'Shaughnessy A."/>
            <person name="Dike S."/>
            <person name="Dedhia N."/>
            <person name="Preston R."/>
            <person name="Balija V."/>
            <person name="McCombie W.R."/>
            <person name="Chow T."/>
            <person name="Chen H."/>
            <person name="Chung M."/>
            <person name="Chen C."/>
            <person name="Shaw J."/>
            <person name="Wu H."/>
            <person name="Hsiao K."/>
            <person name="Chao Y."/>
            <person name="Chu M."/>
            <person name="Cheng C."/>
            <person name="Hour A."/>
            <person name="Lee P."/>
            <person name="Lin S."/>
            <person name="Lin Y."/>
            <person name="Liou J."/>
            <person name="Liu S."/>
            <person name="Hsing Y."/>
            <person name="Raghuvanshi S."/>
            <person name="Mohanty A."/>
            <person name="Bharti A.K."/>
            <person name="Gaur A."/>
            <person name="Gupta V."/>
            <person name="Kumar D."/>
            <person name="Ravi V."/>
            <person name="Vij S."/>
            <person name="Kapur A."/>
            <person name="Khurana P."/>
            <person name="Khurana P."/>
            <person name="Khurana J.P."/>
            <person name="Tyagi A.K."/>
            <person name="Gaikwad K."/>
            <person name="Singh A."/>
            <person name="Dalal V."/>
            <person name="Srivastava S."/>
            <person name="Dixit A."/>
            <person name="Pal A.K."/>
            <person name="Ghazi I.A."/>
            <person name="Yadav M."/>
            <person name="Pandit A."/>
            <person name="Bhargava A."/>
            <person name="Sureshbabu K."/>
            <person name="Batra K."/>
            <person name="Sharma T.R."/>
            <person name="Mohapatra T."/>
            <person name="Singh N.K."/>
            <person name="Messing J."/>
            <person name="Nelson A.B."/>
            <person name="Fuks G."/>
            <person name="Kavchok S."/>
            <person name="Keizer G."/>
            <person name="Linton E."/>
            <person name="Llaca V."/>
            <person name="Song R."/>
            <person name="Tanyolac B."/>
            <person name="Young S."/>
            <person name="Ho-Il K."/>
            <person name="Hahn J.H."/>
            <person name="Sangsakoo G."/>
            <person name="Vanavichit A."/>
            <person name="de Mattos Luiz.A.T."/>
            <person name="Zimmer P.D."/>
            <person name="Malone G."/>
            <person name="Dellagostin O."/>
            <person name="de Oliveira A.C."/>
            <person name="Bevan M."/>
            <person name="Bancroft I."/>
            <person name="Minx P."/>
            <person name="Cordum H."/>
            <person name="Wilson R."/>
            <person name="Cheng Z."/>
            <person name="Jin W."/>
            <person name="Jiang J."/>
            <person name="Leong S.A."/>
            <person name="Iwama H."/>
            <person name="Gojobori T."/>
            <person name="Itoh T."/>
            <person name="Niimura Y."/>
            <person name="Fujii Y."/>
            <person name="Habara T."/>
            <person name="Sakai H."/>
            <person name="Sato Y."/>
            <person name="Wilson G."/>
            <person name="Kumar K."/>
            <person name="McCouch S."/>
            <person name="Juretic N."/>
            <person name="Hoen D."/>
            <person name="Wright S."/>
            <person name="Bruskiewich R."/>
            <person name="Bureau T."/>
            <person name="Miyao A."/>
            <person name="Hirochika H."/>
            <person name="Nishikawa T."/>
            <person name="Kadowaki K."/>
            <person name="Sugiura M."/>
            <person name="Burr B."/>
            <person name="Sasaki T."/>
        </authorList>
    </citation>
    <scope>NUCLEOTIDE SEQUENCE [LARGE SCALE GENOMIC DNA]</scope>
    <source>
        <strain evidence="3">cv. Nipponbare</strain>
    </source>
</reference>
<dbReference type="AlphaFoldDB" id="Q6H7B7"/>
<evidence type="ECO:0000313" key="3">
    <source>
        <dbReference type="Proteomes" id="UP000000763"/>
    </source>
</evidence>
<dbReference type="Proteomes" id="UP000000763">
    <property type="component" value="Chromosome 2"/>
</dbReference>
<accession>Q6H7B7</accession>